<gene>
    <name evidence="21" type="ORF">O6P43_024039</name>
</gene>
<dbReference type="Pfam" id="PF14380">
    <property type="entry name" value="WAK_assoc"/>
    <property type="match status" value="1"/>
</dbReference>
<dbReference type="GO" id="GO:0008270">
    <property type="term" value="F:zinc ion binding"/>
    <property type="evidence" value="ECO:0007669"/>
    <property type="project" value="UniProtKB-KW"/>
</dbReference>
<evidence type="ECO:0000256" key="8">
    <source>
        <dbReference type="ARBA" id="ARBA00022771"/>
    </source>
</evidence>
<dbReference type="GO" id="GO:0030247">
    <property type="term" value="F:polysaccharide binding"/>
    <property type="evidence" value="ECO:0007669"/>
    <property type="project" value="InterPro"/>
</dbReference>
<protein>
    <submittedName>
        <fullName evidence="21">Ring finger protein</fullName>
    </submittedName>
</protein>
<feature type="transmembrane region" description="Helical" evidence="18">
    <location>
        <begin position="245"/>
        <end position="267"/>
    </location>
</feature>
<dbReference type="InterPro" id="IPR032872">
    <property type="entry name" value="WAK_assoc_C"/>
</dbReference>
<evidence type="ECO:0000259" key="20">
    <source>
        <dbReference type="PROSITE" id="PS50089"/>
    </source>
</evidence>
<evidence type="ECO:0000256" key="12">
    <source>
        <dbReference type="ARBA" id="ARBA00023136"/>
    </source>
</evidence>
<dbReference type="Pfam" id="PF13639">
    <property type="entry name" value="zf-RING_2"/>
    <property type="match status" value="1"/>
</dbReference>
<organism evidence="21 22">
    <name type="scientific">Quillaja saponaria</name>
    <name type="common">Soap bark tree</name>
    <dbReference type="NCBI Taxonomy" id="32244"/>
    <lineage>
        <taxon>Eukaryota</taxon>
        <taxon>Viridiplantae</taxon>
        <taxon>Streptophyta</taxon>
        <taxon>Embryophyta</taxon>
        <taxon>Tracheophyta</taxon>
        <taxon>Spermatophyta</taxon>
        <taxon>Magnoliopsida</taxon>
        <taxon>eudicotyledons</taxon>
        <taxon>Gunneridae</taxon>
        <taxon>Pentapetalae</taxon>
        <taxon>rosids</taxon>
        <taxon>fabids</taxon>
        <taxon>Fabales</taxon>
        <taxon>Quillajaceae</taxon>
        <taxon>Quillaja</taxon>
    </lineage>
</organism>
<sequence>MASLPFLYLPLLIFLFLIDPTISNPQFCEDIYCGELRIHFPFGLKGADPQNSACRSYPGLELSCKNKSQTILTLPNSGDYVVNRIDYELQTVRINDPDNCLAKRFLKNLSLSRSPFYFDRSAYDIFNITFLNCSSTESLLPASCRSDNINDNFSVIATRTVRAASPRWSSFCKFISSALVPISNMEMWPFWNCLNEDIELSWNEPSCGRCETEGGDCGFVSSTGLRVGCFNRQKESQGLSRSAKYGITLGIGIPGLFCIIGLTSCILSKARMYHQRHQPSTEFSSVVPQPSRFVTGLDGPTIDKFPQTLLGESRRLPKASETTCPICLSEYQPKETLRSIPECNHYFHANCVDEWLKMNPTCPVCRNSPEGSSAATSTVSLSFSSSSSSLLSAHRLFP</sequence>
<evidence type="ECO:0000256" key="11">
    <source>
        <dbReference type="ARBA" id="ARBA00022989"/>
    </source>
</evidence>
<keyword evidence="8 17" id="KW-0863">Zinc-finger</keyword>
<keyword evidence="5 18" id="KW-0812">Transmembrane</keyword>
<comment type="similarity">
    <text evidence="14">Belongs to the RING-type zinc finger family. ATL subfamily.</text>
</comment>
<keyword evidence="7 19" id="KW-0732">Signal</keyword>
<dbReference type="PROSITE" id="PS50089">
    <property type="entry name" value="ZF_RING_2"/>
    <property type="match status" value="1"/>
</dbReference>
<reference evidence="21" key="1">
    <citation type="journal article" date="2023" name="Science">
        <title>Elucidation of the pathway for biosynthesis of saponin adjuvants from the soapbark tree.</title>
        <authorList>
            <person name="Reed J."/>
            <person name="Orme A."/>
            <person name="El-Demerdash A."/>
            <person name="Owen C."/>
            <person name="Martin L.B.B."/>
            <person name="Misra R.C."/>
            <person name="Kikuchi S."/>
            <person name="Rejzek M."/>
            <person name="Martin A.C."/>
            <person name="Harkess A."/>
            <person name="Leebens-Mack J."/>
            <person name="Louveau T."/>
            <person name="Stephenson M.J."/>
            <person name="Osbourn A."/>
        </authorList>
    </citation>
    <scope>NUCLEOTIDE SEQUENCE</scope>
    <source>
        <strain evidence="21">S10</strain>
    </source>
</reference>
<keyword evidence="10" id="KW-0862">Zinc</keyword>
<comment type="subcellular location">
    <subcellularLocation>
        <location evidence="2">Membrane</location>
        <topology evidence="2">Single-pass membrane protein</topology>
    </subcellularLocation>
</comment>
<evidence type="ECO:0000256" key="19">
    <source>
        <dbReference type="SAM" id="SignalP"/>
    </source>
</evidence>
<dbReference type="PANTHER" id="PTHR46279">
    <property type="entry name" value="RING/U-BOX SUPERFAMILY PROTEIN"/>
    <property type="match status" value="1"/>
</dbReference>
<proteinExistence type="inferred from homology"/>
<dbReference type="Gene3D" id="3.30.40.10">
    <property type="entry name" value="Zinc/RING finger domain, C3HC4 (zinc finger)"/>
    <property type="match status" value="1"/>
</dbReference>
<evidence type="ECO:0000256" key="18">
    <source>
        <dbReference type="SAM" id="Phobius"/>
    </source>
</evidence>
<evidence type="ECO:0000256" key="4">
    <source>
        <dbReference type="ARBA" id="ARBA00022679"/>
    </source>
</evidence>
<evidence type="ECO:0000256" key="10">
    <source>
        <dbReference type="ARBA" id="ARBA00022833"/>
    </source>
</evidence>
<dbReference type="InterPro" id="IPR025287">
    <property type="entry name" value="WAK_GUB"/>
</dbReference>
<evidence type="ECO:0000256" key="13">
    <source>
        <dbReference type="ARBA" id="ARBA00023180"/>
    </source>
</evidence>
<dbReference type="KEGG" id="qsa:O6P43_024039"/>
<evidence type="ECO:0000256" key="7">
    <source>
        <dbReference type="ARBA" id="ARBA00022729"/>
    </source>
</evidence>
<dbReference type="CDD" id="cd16461">
    <property type="entry name" value="RING-H2_EL5-like"/>
    <property type="match status" value="1"/>
</dbReference>
<evidence type="ECO:0000256" key="16">
    <source>
        <dbReference type="ARBA" id="ARBA00048679"/>
    </source>
</evidence>
<dbReference type="InterPro" id="IPR046948">
    <property type="entry name" value="ATL20-22-like"/>
</dbReference>
<evidence type="ECO:0000256" key="1">
    <source>
        <dbReference type="ARBA" id="ARBA00000900"/>
    </source>
</evidence>
<dbReference type="EMBL" id="JARAOO010000010">
    <property type="protein sequence ID" value="KAJ7952143.1"/>
    <property type="molecule type" value="Genomic_DNA"/>
</dbReference>
<name>A0AAD7L5W0_QUISA</name>
<dbReference type="Proteomes" id="UP001163823">
    <property type="component" value="Chromosome 10"/>
</dbReference>
<dbReference type="SUPFAM" id="SSF57850">
    <property type="entry name" value="RING/U-box"/>
    <property type="match status" value="1"/>
</dbReference>
<comment type="catalytic activity">
    <reaction evidence="1">
        <text>S-ubiquitinyl-[E2 ubiquitin-conjugating enzyme]-L-cysteine + [acceptor protein]-L-lysine = [E2 ubiquitin-conjugating enzyme]-L-cysteine + N(6)-ubiquitinyl-[acceptor protein]-L-lysine.</text>
        <dbReference type="EC" id="2.3.2.27"/>
    </reaction>
</comment>
<keyword evidence="9" id="KW-0833">Ubl conjugation pathway</keyword>
<evidence type="ECO:0000256" key="17">
    <source>
        <dbReference type="PROSITE-ProRule" id="PRU00175"/>
    </source>
</evidence>
<comment type="catalytic activity">
    <reaction evidence="15">
        <text>L-threonyl-[protein] + ATP = O-phospho-L-threonyl-[protein] + ADP + H(+)</text>
        <dbReference type="Rhea" id="RHEA:46608"/>
        <dbReference type="Rhea" id="RHEA-COMP:11060"/>
        <dbReference type="Rhea" id="RHEA-COMP:11605"/>
        <dbReference type="ChEBI" id="CHEBI:15378"/>
        <dbReference type="ChEBI" id="CHEBI:30013"/>
        <dbReference type="ChEBI" id="CHEBI:30616"/>
        <dbReference type="ChEBI" id="CHEBI:61977"/>
        <dbReference type="ChEBI" id="CHEBI:456216"/>
        <dbReference type="EC" id="2.7.11.1"/>
    </reaction>
</comment>
<evidence type="ECO:0000313" key="22">
    <source>
        <dbReference type="Proteomes" id="UP001163823"/>
    </source>
</evidence>
<evidence type="ECO:0000313" key="21">
    <source>
        <dbReference type="EMBL" id="KAJ7952143.1"/>
    </source>
</evidence>
<accession>A0AAD7L5W0</accession>
<dbReference type="GO" id="GO:0016020">
    <property type="term" value="C:membrane"/>
    <property type="evidence" value="ECO:0007669"/>
    <property type="project" value="UniProtKB-SubCell"/>
</dbReference>
<dbReference type="GO" id="GO:0061630">
    <property type="term" value="F:ubiquitin protein ligase activity"/>
    <property type="evidence" value="ECO:0007669"/>
    <property type="project" value="UniProtKB-EC"/>
</dbReference>
<evidence type="ECO:0000256" key="15">
    <source>
        <dbReference type="ARBA" id="ARBA00047899"/>
    </source>
</evidence>
<comment type="catalytic activity">
    <reaction evidence="16">
        <text>L-seryl-[protein] + ATP = O-phospho-L-seryl-[protein] + ADP + H(+)</text>
        <dbReference type="Rhea" id="RHEA:17989"/>
        <dbReference type="Rhea" id="RHEA-COMP:9863"/>
        <dbReference type="Rhea" id="RHEA-COMP:11604"/>
        <dbReference type="ChEBI" id="CHEBI:15378"/>
        <dbReference type="ChEBI" id="CHEBI:29999"/>
        <dbReference type="ChEBI" id="CHEBI:30616"/>
        <dbReference type="ChEBI" id="CHEBI:83421"/>
        <dbReference type="ChEBI" id="CHEBI:456216"/>
        <dbReference type="EC" id="2.7.11.1"/>
    </reaction>
</comment>
<evidence type="ECO:0000256" key="5">
    <source>
        <dbReference type="ARBA" id="ARBA00022692"/>
    </source>
</evidence>
<dbReference type="SMART" id="SM00184">
    <property type="entry name" value="RING"/>
    <property type="match status" value="1"/>
</dbReference>
<dbReference type="InterPro" id="IPR001841">
    <property type="entry name" value="Znf_RING"/>
</dbReference>
<keyword evidence="13" id="KW-0325">Glycoprotein</keyword>
<evidence type="ECO:0000256" key="6">
    <source>
        <dbReference type="ARBA" id="ARBA00022723"/>
    </source>
</evidence>
<comment type="pathway">
    <text evidence="3">Protein modification; protein ubiquitination.</text>
</comment>
<evidence type="ECO:0000256" key="14">
    <source>
        <dbReference type="ARBA" id="ARBA00024209"/>
    </source>
</evidence>
<evidence type="ECO:0000256" key="9">
    <source>
        <dbReference type="ARBA" id="ARBA00022786"/>
    </source>
</evidence>
<feature type="chain" id="PRO_5042182543" evidence="19">
    <location>
        <begin position="24"/>
        <end position="398"/>
    </location>
</feature>
<dbReference type="PANTHER" id="PTHR46279:SF31">
    <property type="entry name" value="RING-H2 FINGER PROTEIN ATL20-LIKE ISOFORM X1"/>
    <property type="match status" value="1"/>
</dbReference>
<dbReference type="AlphaFoldDB" id="A0AAD7L5W0"/>
<keyword evidence="22" id="KW-1185">Reference proteome</keyword>
<dbReference type="InterPro" id="IPR013083">
    <property type="entry name" value="Znf_RING/FYVE/PHD"/>
</dbReference>
<feature type="signal peptide" evidence="19">
    <location>
        <begin position="1"/>
        <end position="23"/>
    </location>
</feature>
<evidence type="ECO:0000256" key="2">
    <source>
        <dbReference type="ARBA" id="ARBA00004167"/>
    </source>
</evidence>
<comment type="caution">
    <text evidence="21">The sequence shown here is derived from an EMBL/GenBank/DDBJ whole genome shotgun (WGS) entry which is preliminary data.</text>
</comment>
<evidence type="ECO:0000256" key="3">
    <source>
        <dbReference type="ARBA" id="ARBA00004906"/>
    </source>
</evidence>
<dbReference type="GO" id="GO:0004674">
    <property type="term" value="F:protein serine/threonine kinase activity"/>
    <property type="evidence" value="ECO:0007669"/>
    <property type="project" value="UniProtKB-EC"/>
</dbReference>
<feature type="domain" description="RING-type" evidence="20">
    <location>
        <begin position="324"/>
        <end position="366"/>
    </location>
</feature>
<keyword evidence="6" id="KW-0479">Metal-binding</keyword>
<keyword evidence="11 18" id="KW-1133">Transmembrane helix</keyword>
<keyword evidence="12 18" id="KW-0472">Membrane</keyword>
<keyword evidence="4" id="KW-0808">Transferase</keyword>
<dbReference type="Pfam" id="PF13947">
    <property type="entry name" value="GUB_WAK_bind"/>
    <property type="match status" value="1"/>
</dbReference>